<feature type="chain" id="PRO_5043012635" description="non-specific serine/threonine protein kinase" evidence="17">
    <location>
        <begin position="29"/>
        <end position="671"/>
    </location>
</feature>
<dbReference type="InterPro" id="IPR001220">
    <property type="entry name" value="Legume_lectin_dom"/>
</dbReference>
<keyword evidence="13 16" id="KW-0472">Membrane</keyword>
<dbReference type="PROSITE" id="PS00108">
    <property type="entry name" value="PROTEIN_KINASE_ST"/>
    <property type="match status" value="1"/>
</dbReference>
<dbReference type="SUPFAM" id="SSF56112">
    <property type="entry name" value="Protein kinase-like (PK-like)"/>
    <property type="match status" value="1"/>
</dbReference>
<feature type="domain" description="Protein kinase" evidence="18">
    <location>
        <begin position="346"/>
        <end position="628"/>
    </location>
</feature>
<evidence type="ECO:0000256" key="4">
    <source>
        <dbReference type="ARBA" id="ARBA00012513"/>
    </source>
</evidence>
<keyword evidence="9" id="KW-0430">Lectin</keyword>
<keyword evidence="11" id="KW-0067">ATP-binding</keyword>
<keyword evidence="8 17" id="KW-0732">Signal</keyword>
<feature type="transmembrane region" description="Helical" evidence="16">
    <location>
        <begin position="292"/>
        <end position="313"/>
    </location>
</feature>
<evidence type="ECO:0000256" key="10">
    <source>
        <dbReference type="ARBA" id="ARBA00022741"/>
    </source>
</evidence>
<dbReference type="PANTHER" id="PTHR27007">
    <property type="match status" value="1"/>
</dbReference>
<feature type="signal peptide" evidence="17">
    <location>
        <begin position="1"/>
        <end position="28"/>
    </location>
</feature>
<keyword evidence="7 16" id="KW-0812">Transmembrane</keyword>
<proteinExistence type="inferred from homology"/>
<gene>
    <name evidence="19" type="ORF">U9M48_002206</name>
</gene>
<dbReference type="GO" id="GO:0004674">
    <property type="term" value="F:protein serine/threonine kinase activity"/>
    <property type="evidence" value="ECO:0007669"/>
    <property type="project" value="UniProtKB-KW"/>
</dbReference>
<dbReference type="Pfam" id="PF00139">
    <property type="entry name" value="Lectin_legB"/>
    <property type="match status" value="1"/>
</dbReference>
<dbReference type="Gene3D" id="3.30.200.20">
    <property type="entry name" value="Phosphorylase Kinase, domain 1"/>
    <property type="match status" value="1"/>
</dbReference>
<dbReference type="EC" id="2.7.11.1" evidence="4"/>
<dbReference type="GO" id="GO:0005524">
    <property type="term" value="F:ATP binding"/>
    <property type="evidence" value="ECO:0007669"/>
    <property type="project" value="UniProtKB-KW"/>
</dbReference>
<comment type="subcellular location">
    <subcellularLocation>
        <location evidence="1">Cell membrane</location>
        <topology evidence="1">Single-pass type I membrane protein</topology>
    </subcellularLocation>
</comment>
<dbReference type="InterPro" id="IPR013320">
    <property type="entry name" value="ConA-like_dom_sf"/>
</dbReference>
<evidence type="ECO:0000313" key="20">
    <source>
        <dbReference type="Proteomes" id="UP001341281"/>
    </source>
</evidence>
<dbReference type="FunFam" id="1.10.510.10:FF:000240">
    <property type="entry name" value="Lectin-domain containing receptor kinase A4.3"/>
    <property type="match status" value="1"/>
</dbReference>
<organism evidence="19 20">
    <name type="scientific">Paspalum notatum var. saurae</name>
    <dbReference type="NCBI Taxonomy" id="547442"/>
    <lineage>
        <taxon>Eukaryota</taxon>
        <taxon>Viridiplantae</taxon>
        <taxon>Streptophyta</taxon>
        <taxon>Embryophyta</taxon>
        <taxon>Tracheophyta</taxon>
        <taxon>Spermatophyta</taxon>
        <taxon>Magnoliopsida</taxon>
        <taxon>Liliopsida</taxon>
        <taxon>Poales</taxon>
        <taxon>Poaceae</taxon>
        <taxon>PACMAD clade</taxon>
        <taxon>Panicoideae</taxon>
        <taxon>Andropogonodae</taxon>
        <taxon>Paspaleae</taxon>
        <taxon>Paspalinae</taxon>
        <taxon>Paspalum</taxon>
    </lineage>
</organism>
<dbReference type="Gene3D" id="1.10.510.10">
    <property type="entry name" value="Transferase(Phosphotransferase) domain 1"/>
    <property type="match status" value="1"/>
</dbReference>
<dbReference type="InterPro" id="IPR000719">
    <property type="entry name" value="Prot_kinase_dom"/>
</dbReference>
<dbReference type="Proteomes" id="UP001341281">
    <property type="component" value="Chromosome 01"/>
</dbReference>
<evidence type="ECO:0000256" key="9">
    <source>
        <dbReference type="ARBA" id="ARBA00022734"/>
    </source>
</evidence>
<evidence type="ECO:0000256" key="3">
    <source>
        <dbReference type="ARBA" id="ARBA00010217"/>
    </source>
</evidence>
<evidence type="ECO:0000256" key="7">
    <source>
        <dbReference type="ARBA" id="ARBA00022692"/>
    </source>
</evidence>
<evidence type="ECO:0000256" key="6">
    <source>
        <dbReference type="ARBA" id="ARBA00022527"/>
    </source>
</evidence>
<name>A0AAQ3PGU2_PASNO</name>
<comment type="similarity">
    <text evidence="2">In the N-terminal section; belongs to the leguminous lectin family.</text>
</comment>
<comment type="similarity">
    <text evidence="3">In the C-terminal section; belongs to the protein kinase superfamily. Ser/Thr protein kinase family.</text>
</comment>
<sequence>MASAASSHAQLPLFFIFIISTCFLLSVAVDTAHLPFSFSFDLTNASSYQPSDLLFQGSASPPGPEKNISDLTCNRRDHSINACTGRISYNKPLQHELHLLRTRTQRWRTGMGDGIAFFLSSFPSSIPPNSGGGSFGLPNDYAAYGAGQFVAVEFDTYHNPWDPEGDHVGIDLNSVIKSWNTTVTPQLSTQLDITTTSLPQGQTLSGTWTATIKFDNITTMLSASLRSNDNSSMEPVVVTLVLPDPRMFLPPEVAVGFSASTGASTELNQIVTWSFNSTIPAQRIPNNKGKKAAIIAGGVLALLLLVVMAWFIISCWKWRNRQQPGFKKQEPIQFQYRDLADATNHFSDERKLGEGFFWVVYRGSLKKLGLEVAVKKILDRSPVVLGQKTGIFIYNHISKSQEPRELIGWCMGNSFDFVAFMCWCGKSEKNKLFLVYELVPKGSLHDHLHNKKETLRWEISEDITCALVYLHHECNPLILHRDIKPSNILLDNNFNAKLADFGLSRILDPDSSRILTIPVGTEGYLDPECKKPEGKVEFSRSTDIYSYGIVLLEIACRQGMTREIVWQQYLNRSHMQAADDKLNGEFRRSEMEVVIVLGLWCSYPDNKKRPTMEQVMAVLEQGKPLPDLDLLDRTSVTTQLETYIDPPAHAEKYSWGPITLRRQLLTLVRKH</sequence>
<evidence type="ECO:0000256" key="8">
    <source>
        <dbReference type="ARBA" id="ARBA00022729"/>
    </source>
</evidence>
<dbReference type="GO" id="GO:0030246">
    <property type="term" value="F:carbohydrate binding"/>
    <property type="evidence" value="ECO:0007669"/>
    <property type="project" value="UniProtKB-KW"/>
</dbReference>
<dbReference type="SUPFAM" id="SSF49899">
    <property type="entry name" value="Concanavalin A-like lectins/glucanases"/>
    <property type="match status" value="1"/>
</dbReference>
<dbReference type="CDD" id="cd06899">
    <property type="entry name" value="lectin_legume_LecRK_Arcelin_ConA"/>
    <property type="match status" value="1"/>
</dbReference>
<evidence type="ECO:0000256" key="1">
    <source>
        <dbReference type="ARBA" id="ARBA00004251"/>
    </source>
</evidence>
<evidence type="ECO:0000256" key="2">
    <source>
        <dbReference type="ARBA" id="ARBA00008536"/>
    </source>
</evidence>
<dbReference type="InterPro" id="IPR019825">
    <property type="entry name" value="Lectin_legB_Mn/Ca_BS"/>
</dbReference>
<dbReference type="InterPro" id="IPR050528">
    <property type="entry name" value="L-type_Lectin-RKs"/>
</dbReference>
<keyword evidence="14" id="KW-0675">Receptor</keyword>
<keyword evidence="15" id="KW-0325">Glycoprotein</keyword>
<dbReference type="SMART" id="SM00220">
    <property type="entry name" value="S_TKc"/>
    <property type="match status" value="1"/>
</dbReference>
<keyword evidence="20" id="KW-1185">Reference proteome</keyword>
<dbReference type="Pfam" id="PF00069">
    <property type="entry name" value="Pkinase"/>
    <property type="match status" value="1"/>
</dbReference>
<evidence type="ECO:0000256" key="15">
    <source>
        <dbReference type="ARBA" id="ARBA00023180"/>
    </source>
</evidence>
<keyword evidence="10" id="KW-0547">Nucleotide-binding</keyword>
<keyword evidence="6" id="KW-0723">Serine/threonine-protein kinase</keyword>
<dbReference type="AlphaFoldDB" id="A0AAQ3PGU2"/>
<dbReference type="PROSITE" id="PS50011">
    <property type="entry name" value="PROTEIN_KINASE_DOM"/>
    <property type="match status" value="1"/>
</dbReference>
<reference evidence="19 20" key="1">
    <citation type="submission" date="2024-02" db="EMBL/GenBank/DDBJ databases">
        <title>High-quality chromosome-scale genome assembly of Pensacola bahiagrass (Paspalum notatum Flugge var. saurae).</title>
        <authorList>
            <person name="Vega J.M."/>
            <person name="Podio M."/>
            <person name="Orjuela J."/>
            <person name="Siena L.A."/>
            <person name="Pessino S.C."/>
            <person name="Combes M.C."/>
            <person name="Mariac C."/>
            <person name="Albertini E."/>
            <person name="Pupilli F."/>
            <person name="Ortiz J.P.A."/>
            <person name="Leblanc O."/>
        </authorList>
    </citation>
    <scope>NUCLEOTIDE SEQUENCE [LARGE SCALE GENOMIC DNA]</scope>
    <source>
        <strain evidence="19">R1</strain>
        <tissue evidence="19">Leaf</tissue>
    </source>
</reference>
<dbReference type="InterPro" id="IPR011009">
    <property type="entry name" value="Kinase-like_dom_sf"/>
</dbReference>
<evidence type="ECO:0000256" key="14">
    <source>
        <dbReference type="ARBA" id="ARBA00023170"/>
    </source>
</evidence>
<dbReference type="PROSITE" id="PS00307">
    <property type="entry name" value="LECTIN_LEGUME_BETA"/>
    <property type="match status" value="1"/>
</dbReference>
<evidence type="ECO:0000256" key="16">
    <source>
        <dbReference type="SAM" id="Phobius"/>
    </source>
</evidence>
<dbReference type="Gene3D" id="2.60.120.200">
    <property type="match status" value="1"/>
</dbReference>
<accession>A0AAQ3PGU2</accession>
<evidence type="ECO:0000313" key="19">
    <source>
        <dbReference type="EMBL" id="WVZ51014.1"/>
    </source>
</evidence>
<evidence type="ECO:0000256" key="12">
    <source>
        <dbReference type="ARBA" id="ARBA00022989"/>
    </source>
</evidence>
<keyword evidence="5" id="KW-1003">Cell membrane</keyword>
<keyword evidence="6" id="KW-0808">Transferase</keyword>
<evidence type="ECO:0000256" key="17">
    <source>
        <dbReference type="SAM" id="SignalP"/>
    </source>
</evidence>
<protein>
    <recommendedName>
        <fullName evidence="4">non-specific serine/threonine protein kinase</fullName>
        <ecNumber evidence="4">2.7.11.1</ecNumber>
    </recommendedName>
</protein>
<dbReference type="GO" id="GO:0002229">
    <property type="term" value="P:defense response to oomycetes"/>
    <property type="evidence" value="ECO:0007669"/>
    <property type="project" value="UniProtKB-ARBA"/>
</dbReference>
<keyword evidence="6" id="KW-0418">Kinase</keyword>
<keyword evidence="12 16" id="KW-1133">Transmembrane helix</keyword>
<evidence type="ECO:0000256" key="5">
    <source>
        <dbReference type="ARBA" id="ARBA00022475"/>
    </source>
</evidence>
<evidence type="ECO:0000256" key="13">
    <source>
        <dbReference type="ARBA" id="ARBA00023136"/>
    </source>
</evidence>
<dbReference type="EMBL" id="CP144745">
    <property type="protein sequence ID" value="WVZ51014.1"/>
    <property type="molecule type" value="Genomic_DNA"/>
</dbReference>
<dbReference type="GO" id="GO:0005886">
    <property type="term" value="C:plasma membrane"/>
    <property type="evidence" value="ECO:0007669"/>
    <property type="project" value="UniProtKB-SubCell"/>
</dbReference>
<dbReference type="InterPro" id="IPR008271">
    <property type="entry name" value="Ser/Thr_kinase_AS"/>
</dbReference>
<evidence type="ECO:0000256" key="11">
    <source>
        <dbReference type="ARBA" id="ARBA00022840"/>
    </source>
</evidence>
<evidence type="ECO:0000259" key="18">
    <source>
        <dbReference type="PROSITE" id="PS50011"/>
    </source>
</evidence>